<feature type="chain" id="PRO_5025409323" description="Lipoprotein" evidence="1">
    <location>
        <begin position="19"/>
        <end position="149"/>
    </location>
</feature>
<organism evidence="2 3">
    <name type="scientific">Zoogloea oleivorans</name>
    <dbReference type="NCBI Taxonomy" id="1552750"/>
    <lineage>
        <taxon>Bacteria</taxon>
        <taxon>Pseudomonadati</taxon>
        <taxon>Pseudomonadota</taxon>
        <taxon>Betaproteobacteria</taxon>
        <taxon>Rhodocyclales</taxon>
        <taxon>Zoogloeaceae</taxon>
        <taxon>Zoogloea</taxon>
    </lineage>
</organism>
<dbReference type="OrthoDB" id="5297723at2"/>
<evidence type="ECO:0000313" key="2">
    <source>
        <dbReference type="EMBL" id="TYC54998.1"/>
    </source>
</evidence>
<dbReference type="AlphaFoldDB" id="A0A6C2CLU8"/>
<proteinExistence type="predicted"/>
<feature type="signal peptide" evidence="1">
    <location>
        <begin position="1"/>
        <end position="18"/>
    </location>
</feature>
<accession>A0A6C2CLU8</accession>
<keyword evidence="3" id="KW-1185">Reference proteome</keyword>
<evidence type="ECO:0008006" key="4">
    <source>
        <dbReference type="Google" id="ProtNLM"/>
    </source>
</evidence>
<dbReference type="Proteomes" id="UP000389128">
    <property type="component" value="Unassembled WGS sequence"/>
</dbReference>
<keyword evidence="1" id="KW-0732">Signal</keyword>
<protein>
    <recommendedName>
        <fullName evidence="4">Lipoprotein</fullName>
    </recommendedName>
</protein>
<dbReference type="PROSITE" id="PS51257">
    <property type="entry name" value="PROKAR_LIPOPROTEIN"/>
    <property type="match status" value="1"/>
</dbReference>
<comment type="caution">
    <text evidence="2">The sequence shown here is derived from an EMBL/GenBank/DDBJ whole genome shotgun (WGS) entry which is preliminary data.</text>
</comment>
<evidence type="ECO:0000313" key="3">
    <source>
        <dbReference type="Proteomes" id="UP000389128"/>
    </source>
</evidence>
<name>A0A6C2CLU8_9RHOO</name>
<dbReference type="EMBL" id="SDKK01000015">
    <property type="protein sequence ID" value="TYC54998.1"/>
    <property type="molecule type" value="Genomic_DNA"/>
</dbReference>
<dbReference type="RefSeq" id="WP_148580130.1">
    <property type="nucleotide sequence ID" value="NZ_JAVEUW010000207.1"/>
</dbReference>
<evidence type="ECO:0000256" key="1">
    <source>
        <dbReference type="SAM" id="SignalP"/>
    </source>
</evidence>
<sequence>MRLNLKSLLILAAVPFLAACENEGIAFLIGGSKDESLSLLREQRWFWSDEVEQAIVVSRMPTCLRRHEIRPGVAGSVKVEVYEAGDYMWALKQGKNWYLVGTENCELQRWKDAPDEPPGKLAGTFSRKSGQLEFIPAEQPATPIKPPDE</sequence>
<gene>
    <name evidence="2" type="ORF">ETQ85_16240</name>
</gene>
<reference evidence="2 3" key="1">
    <citation type="submission" date="2019-01" db="EMBL/GenBank/DDBJ databases">
        <title>Zoogloea oleivorans genome sequencing and assembly.</title>
        <authorList>
            <person name="Tancsics A."/>
            <person name="Farkas M."/>
            <person name="Kriszt B."/>
            <person name="Maroti G."/>
            <person name="Horvath B."/>
        </authorList>
    </citation>
    <scope>NUCLEOTIDE SEQUENCE [LARGE SCALE GENOMIC DNA]</scope>
    <source>
        <strain evidence="2 3">Buc</strain>
    </source>
</reference>